<keyword evidence="2" id="KW-1185">Reference proteome</keyword>
<dbReference type="AlphaFoldDB" id="A0AA88A0H0"/>
<dbReference type="Proteomes" id="UP001187192">
    <property type="component" value="Unassembled WGS sequence"/>
</dbReference>
<accession>A0AA88A0H0</accession>
<comment type="caution">
    <text evidence="1">The sequence shown here is derived from an EMBL/GenBank/DDBJ whole genome shotgun (WGS) entry which is preliminary data.</text>
</comment>
<gene>
    <name evidence="1" type="ORF">TIFTF001_016498</name>
</gene>
<dbReference type="EMBL" id="BTGU01000025">
    <property type="protein sequence ID" value="GMN47324.1"/>
    <property type="molecule type" value="Genomic_DNA"/>
</dbReference>
<protein>
    <submittedName>
        <fullName evidence="1">Uncharacterized protein</fullName>
    </submittedName>
</protein>
<evidence type="ECO:0000313" key="1">
    <source>
        <dbReference type="EMBL" id="GMN47324.1"/>
    </source>
</evidence>
<sequence length="53" mass="5744">MAARAWCMGVSMHEPGLLGRVGLLARRAYTWCSRAPGRHGCIMVSAWPCLAKG</sequence>
<proteinExistence type="predicted"/>
<organism evidence="1 2">
    <name type="scientific">Ficus carica</name>
    <name type="common">Common fig</name>
    <dbReference type="NCBI Taxonomy" id="3494"/>
    <lineage>
        <taxon>Eukaryota</taxon>
        <taxon>Viridiplantae</taxon>
        <taxon>Streptophyta</taxon>
        <taxon>Embryophyta</taxon>
        <taxon>Tracheophyta</taxon>
        <taxon>Spermatophyta</taxon>
        <taxon>Magnoliopsida</taxon>
        <taxon>eudicotyledons</taxon>
        <taxon>Gunneridae</taxon>
        <taxon>Pentapetalae</taxon>
        <taxon>rosids</taxon>
        <taxon>fabids</taxon>
        <taxon>Rosales</taxon>
        <taxon>Moraceae</taxon>
        <taxon>Ficeae</taxon>
        <taxon>Ficus</taxon>
    </lineage>
</organism>
<evidence type="ECO:0000313" key="2">
    <source>
        <dbReference type="Proteomes" id="UP001187192"/>
    </source>
</evidence>
<name>A0AA88A0H0_FICCA</name>
<reference evidence="1" key="1">
    <citation type="submission" date="2023-07" db="EMBL/GenBank/DDBJ databases">
        <title>draft genome sequence of fig (Ficus carica).</title>
        <authorList>
            <person name="Takahashi T."/>
            <person name="Nishimura K."/>
        </authorList>
    </citation>
    <scope>NUCLEOTIDE SEQUENCE</scope>
</reference>